<dbReference type="Pfam" id="PF01510">
    <property type="entry name" value="Amidase_2"/>
    <property type="match status" value="1"/>
</dbReference>
<accession>A0A6N3B1Q5</accession>
<evidence type="ECO:0000259" key="6">
    <source>
        <dbReference type="SMART" id="SM00287"/>
    </source>
</evidence>
<feature type="domain" description="SH3b" evidence="6">
    <location>
        <begin position="405"/>
        <end position="475"/>
    </location>
</feature>
<evidence type="ECO:0000256" key="4">
    <source>
        <dbReference type="ARBA" id="ARBA00012322"/>
    </source>
</evidence>
<dbReference type="Pfam" id="PF08460">
    <property type="entry name" value="SH3_5"/>
    <property type="match status" value="1"/>
</dbReference>
<comment type="catalytic activity">
    <reaction evidence="1">
        <text>Hydrolysis of the -Gly-|-Gly- bond in the pentaglycine inter-peptide link joining staphylococcal cell wall peptidoglycans.</text>
        <dbReference type="EC" id="3.4.24.75"/>
    </reaction>
</comment>
<evidence type="ECO:0000256" key="2">
    <source>
        <dbReference type="ARBA" id="ARBA00001947"/>
    </source>
</evidence>
<dbReference type="SUPFAM" id="SSF55846">
    <property type="entry name" value="N-acetylmuramoyl-L-alanine amidase-like"/>
    <property type="match status" value="1"/>
</dbReference>
<evidence type="ECO:0000256" key="3">
    <source>
        <dbReference type="ARBA" id="ARBA00006646"/>
    </source>
</evidence>
<dbReference type="InterPro" id="IPR003646">
    <property type="entry name" value="SH3-like_bac-type"/>
</dbReference>
<organism evidence="8">
    <name type="scientific">Staphylococcus simulans</name>
    <dbReference type="NCBI Taxonomy" id="1286"/>
    <lineage>
        <taxon>Bacteria</taxon>
        <taxon>Bacillati</taxon>
        <taxon>Bacillota</taxon>
        <taxon>Bacilli</taxon>
        <taxon>Bacillales</taxon>
        <taxon>Staphylococcaceae</taxon>
        <taxon>Staphylococcus</taxon>
    </lineage>
</organism>
<dbReference type="EMBL" id="CACRUO010000027">
    <property type="protein sequence ID" value="VYT97801.1"/>
    <property type="molecule type" value="Genomic_DNA"/>
</dbReference>
<dbReference type="GO" id="GO:0008745">
    <property type="term" value="F:N-acetylmuramoyl-L-alanine amidase activity"/>
    <property type="evidence" value="ECO:0007669"/>
    <property type="project" value="InterPro"/>
</dbReference>
<dbReference type="Pfam" id="PF01551">
    <property type="entry name" value="Peptidase_M23"/>
    <property type="match status" value="1"/>
</dbReference>
<feature type="domain" description="N-acetylmuramoyl-L-alanine amidase" evidence="7">
    <location>
        <begin position="192"/>
        <end position="335"/>
    </location>
</feature>
<dbReference type="Gene3D" id="3.40.80.10">
    <property type="entry name" value="Peptidoglycan recognition protein-like"/>
    <property type="match status" value="1"/>
</dbReference>
<dbReference type="InterPro" id="IPR016047">
    <property type="entry name" value="M23ase_b-sheet_dom"/>
</dbReference>
<dbReference type="InterPro" id="IPR050570">
    <property type="entry name" value="Cell_wall_metabolism_enzyme"/>
</dbReference>
<proteinExistence type="inferred from homology"/>
<keyword evidence="5" id="KW-0482">Metalloprotease</keyword>
<comment type="similarity">
    <text evidence="3">Belongs to the peptidase M23B family.</text>
</comment>
<dbReference type="GO" id="GO:0009253">
    <property type="term" value="P:peptidoglycan catabolic process"/>
    <property type="evidence" value="ECO:0007669"/>
    <property type="project" value="InterPro"/>
</dbReference>
<dbReference type="CDD" id="cd06583">
    <property type="entry name" value="PGRP"/>
    <property type="match status" value="1"/>
</dbReference>
<dbReference type="GO" id="GO:0004222">
    <property type="term" value="F:metalloendopeptidase activity"/>
    <property type="evidence" value="ECO:0007669"/>
    <property type="project" value="TreeGrafter"/>
</dbReference>
<evidence type="ECO:0000259" key="7">
    <source>
        <dbReference type="SMART" id="SM00644"/>
    </source>
</evidence>
<dbReference type="SUPFAM" id="SSF51261">
    <property type="entry name" value="Duplicated hybrid motif"/>
    <property type="match status" value="1"/>
</dbReference>
<keyword evidence="5" id="KW-0645">Protease</keyword>
<keyword evidence="8" id="KW-0378">Hydrolase</keyword>
<dbReference type="CDD" id="cd12797">
    <property type="entry name" value="M23_peptidase"/>
    <property type="match status" value="1"/>
</dbReference>
<dbReference type="InterPro" id="IPR011055">
    <property type="entry name" value="Dup_hybrid_motif"/>
</dbReference>
<dbReference type="AlphaFoldDB" id="A0A6N3B1Q5"/>
<reference evidence="8" key="1">
    <citation type="submission" date="2019-11" db="EMBL/GenBank/DDBJ databases">
        <authorList>
            <person name="Feng L."/>
        </authorList>
    </citation>
    <scope>NUCLEOTIDE SEQUENCE</scope>
    <source>
        <strain evidence="8">SsimulansLFYP27</strain>
    </source>
</reference>
<dbReference type="PANTHER" id="PTHR21666">
    <property type="entry name" value="PEPTIDASE-RELATED"/>
    <property type="match status" value="1"/>
</dbReference>
<dbReference type="InterPro" id="IPR002502">
    <property type="entry name" value="Amidase_domain"/>
</dbReference>
<dbReference type="SMART" id="SM00287">
    <property type="entry name" value="SH3b"/>
    <property type="match status" value="1"/>
</dbReference>
<dbReference type="SMART" id="SM00644">
    <property type="entry name" value="Ami_2"/>
    <property type="match status" value="1"/>
</dbReference>
<dbReference type="RefSeq" id="WP_156666654.1">
    <property type="nucleotide sequence ID" value="NZ_CACRUO010000027.1"/>
</dbReference>
<comment type="cofactor">
    <cofactor evidence="2">
        <name>Zn(2+)</name>
        <dbReference type="ChEBI" id="CHEBI:29105"/>
    </cofactor>
</comment>
<dbReference type="Gene3D" id="2.70.70.10">
    <property type="entry name" value="Glucose Permease (Domain IIA)"/>
    <property type="match status" value="1"/>
</dbReference>
<dbReference type="InterPro" id="IPR036505">
    <property type="entry name" value="Amidase/PGRP_sf"/>
</dbReference>
<name>A0A6N3B1Q5_STASI</name>
<evidence type="ECO:0000256" key="1">
    <source>
        <dbReference type="ARBA" id="ARBA00001667"/>
    </source>
</evidence>
<evidence type="ECO:0000256" key="5">
    <source>
        <dbReference type="ARBA" id="ARBA00023049"/>
    </source>
</evidence>
<sequence>MLTAIDYLTKKGWKISSDPRTYDNYPKNYGYRNYQENGINYDEFCGGYHRAFDVYSNATNDVPAVTSGTVITSETHGNFGGTVEIRDANGNDWIYGHLQRNSLRFSKGDKVNQGDIVGLQGSSNYYDNPMNAHLHLQLRPKGTNLKDEKLEVCSGIPIEKYDISKLNAKQDKTKNGSEKQLKHIYSNHIKGNKITAPKPSIQGVVIHNDYGSMTPSQYLPWLYARENNGTHVNGWASVYANRNEVLWYHPTDYVEWHCGHQWANGNLIGFEICESYPGRLSDKLFLENEEATLKVVADVMKSYDLPVNRSTVRLHNEFFGTSCPHRSWELHVGKGAPYTTANQNKMKDYFISRIKYYYNGGKLQTGNAKVIKQNDVKKEVKKNEQQQVVKTTDWKKNKHGTWWKNEQATFKNGNEPIQVWHVGPFRIDGNEAGRLPAGASINYDEVMLQDGHVWVGYDGFEGERLYLPVRTWNGVAPPNHGVGDLWGSIS</sequence>
<gene>
    <name evidence="8" type="ORF">SSLFYP27_01108</name>
</gene>
<dbReference type="GO" id="GO:0006508">
    <property type="term" value="P:proteolysis"/>
    <property type="evidence" value="ECO:0007669"/>
    <property type="project" value="UniProtKB-KW"/>
</dbReference>
<dbReference type="PANTHER" id="PTHR21666:SF270">
    <property type="entry name" value="MUREIN HYDROLASE ACTIVATOR ENVC"/>
    <property type="match status" value="1"/>
</dbReference>
<protein>
    <recommendedName>
        <fullName evidence="4">lysostaphin</fullName>
        <ecNumber evidence="4">3.4.24.75</ecNumber>
    </recommendedName>
</protein>
<evidence type="ECO:0000313" key="8">
    <source>
        <dbReference type="EMBL" id="VYT97801.1"/>
    </source>
</evidence>
<dbReference type="EC" id="3.4.24.75" evidence="4"/>
<dbReference type="Gene3D" id="2.30.30.40">
    <property type="entry name" value="SH3 Domains"/>
    <property type="match status" value="1"/>
</dbReference>